<dbReference type="Proteomes" id="UP000707731">
    <property type="component" value="Unassembled WGS sequence"/>
</dbReference>
<proteinExistence type="inferred from homology"/>
<accession>A0ABS0D398</accession>
<name>A0ABS0D398_9NOCA</name>
<keyword evidence="5 7" id="KW-1133">Transmembrane helix</keyword>
<feature type="transmembrane region" description="Helical" evidence="7">
    <location>
        <begin position="657"/>
        <end position="673"/>
    </location>
</feature>
<evidence type="ECO:0000313" key="9">
    <source>
        <dbReference type="EMBL" id="MBF6352957.1"/>
    </source>
</evidence>
<protein>
    <submittedName>
        <fullName evidence="9">MMPL family transporter</fullName>
    </submittedName>
</protein>
<feature type="transmembrane region" description="Helical" evidence="7">
    <location>
        <begin position="32"/>
        <end position="51"/>
    </location>
</feature>
<feature type="transmembrane region" description="Helical" evidence="7">
    <location>
        <begin position="192"/>
        <end position="211"/>
    </location>
</feature>
<reference evidence="9 10" key="1">
    <citation type="submission" date="2020-10" db="EMBL/GenBank/DDBJ databases">
        <title>Identification of Nocardia species via Next-generation sequencing and recognition of intraspecies genetic diversity.</title>
        <authorList>
            <person name="Li P."/>
            <person name="Li P."/>
            <person name="Lu B."/>
        </authorList>
    </citation>
    <scope>NUCLEOTIDE SEQUENCE [LARGE SCALE GENOMIC DNA]</scope>
    <source>
        <strain evidence="9 10">BJ06-0143</strain>
    </source>
</reference>
<keyword evidence="10" id="KW-1185">Reference proteome</keyword>
<dbReference type="InterPro" id="IPR004869">
    <property type="entry name" value="MMPL_dom"/>
</dbReference>
<feature type="transmembrane region" description="Helical" evidence="7">
    <location>
        <begin position="568"/>
        <end position="586"/>
    </location>
</feature>
<feature type="transmembrane region" description="Helical" evidence="7">
    <location>
        <begin position="295"/>
        <end position="317"/>
    </location>
</feature>
<evidence type="ECO:0000256" key="5">
    <source>
        <dbReference type="ARBA" id="ARBA00022989"/>
    </source>
</evidence>
<feature type="transmembrane region" description="Helical" evidence="7">
    <location>
        <begin position="379"/>
        <end position="397"/>
    </location>
</feature>
<evidence type="ECO:0000256" key="7">
    <source>
        <dbReference type="SAM" id="Phobius"/>
    </source>
</evidence>
<dbReference type="Gene3D" id="1.20.1640.10">
    <property type="entry name" value="Multidrug efflux transporter AcrB transmembrane domain"/>
    <property type="match status" value="2"/>
</dbReference>
<dbReference type="InterPro" id="IPR001036">
    <property type="entry name" value="Acrflvin-R"/>
</dbReference>
<evidence type="ECO:0000256" key="3">
    <source>
        <dbReference type="ARBA" id="ARBA00022475"/>
    </source>
</evidence>
<dbReference type="InterPro" id="IPR000731">
    <property type="entry name" value="SSD"/>
</dbReference>
<evidence type="ECO:0000256" key="4">
    <source>
        <dbReference type="ARBA" id="ARBA00022692"/>
    </source>
</evidence>
<dbReference type="SUPFAM" id="SSF82866">
    <property type="entry name" value="Multidrug efflux transporter AcrB transmembrane domain"/>
    <property type="match status" value="2"/>
</dbReference>
<feature type="domain" description="SSD" evidence="8">
    <location>
        <begin position="217"/>
        <end position="346"/>
    </location>
</feature>
<dbReference type="PRINTS" id="PR00702">
    <property type="entry name" value="ACRIFLAVINRP"/>
</dbReference>
<dbReference type="RefSeq" id="WP_194999933.1">
    <property type="nucleotide sequence ID" value="NZ_JADLQN010000001.1"/>
</dbReference>
<evidence type="ECO:0000259" key="8">
    <source>
        <dbReference type="PROSITE" id="PS50156"/>
    </source>
</evidence>
<feature type="transmembrane region" description="Helical" evidence="7">
    <location>
        <begin position="538"/>
        <end position="556"/>
    </location>
</feature>
<dbReference type="PROSITE" id="PS50156">
    <property type="entry name" value="SSD"/>
    <property type="match status" value="1"/>
</dbReference>
<dbReference type="Pfam" id="PF03176">
    <property type="entry name" value="MMPL"/>
    <property type="match status" value="2"/>
</dbReference>
<evidence type="ECO:0000256" key="6">
    <source>
        <dbReference type="ARBA" id="ARBA00023136"/>
    </source>
</evidence>
<comment type="similarity">
    <text evidence="2">Belongs to the resistance-nodulation-cell division (RND) (TC 2.A.6) family. MmpL subfamily.</text>
</comment>
<keyword evidence="3" id="KW-1003">Cell membrane</keyword>
<dbReference type="PANTHER" id="PTHR33406">
    <property type="entry name" value="MEMBRANE PROTEIN MJ1562-RELATED"/>
    <property type="match status" value="1"/>
</dbReference>
<feature type="transmembrane region" description="Helical" evidence="7">
    <location>
        <begin position="247"/>
        <end position="268"/>
    </location>
</feature>
<feature type="transmembrane region" description="Helical" evidence="7">
    <location>
        <begin position="598"/>
        <end position="618"/>
    </location>
</feature>
<comment type="subcellular location">
    <subcellularLocation>
        <location evidence="1">Cell membrane</location>
        <topology evidence="1">Multi-pass membrane protein</topology>
    </subcellularLocation>
</comment>
<organism evidence="9 10">
    <name type="scientific">Nocardia higoensis</name>
    <dbReference type="NCBI Taxonomy" id="228599"/>
    <lineage>
        <taxon>Bacteria</taxon>
        <taxon>Bacillati</taxon>
        <taxon>Actinomycetota</taxon>
        <taxon>Actinomycetes</taxon>
        <taxon>Mycobacteriales</taxon>
        <taxon>Nocardiaceae</taxon>
        <taxon>Nocardia</taxon>
    </lineage>
</organism>
<keyword evidence="4 7" id="KW-0812">Transmembrane</keyword>
<evidence type="ECO:0000256" key="2">
    <source>
        <dbReference type="ARBA" id="ARBA00010157"/>
    </source>
</evidence>
<dbReference type="InterPro" id="IPR050545">
    <property type="entry name" value="Mycobact_MmpL"/>
</dbReference>
<comment type="caution">
    <text evidence="9">The sequence shown here is derived from an EMBL/GenBank/DDBJ whole genome shotgun (WGS) entry which is preliminary data.</text>
</comment>
<gene>
    <name evidence="9" type="ORF">IU449_00070</name>
</gene>
<feature type="transmembrane region" description="Helical" evidence="7">
    <location>
        <begin position="218"/>
        <end position="241"/>
    </location>
</feature>
<evidence type="ECO:0000256" key="1">
    <source>
        <dbReference type="ARBA" id="ARBA00004651"/>
    </source>
</evidence>
<dbReference type="PANTHER" id="PTHR33406:SF11">
    <property type="entry name" value="MEMBRANE PROTEIN SCO6666-RELATED"/>
    <property type="match status" value="1"/>
</dbReference>
<evidence type="ECO:0000313" key="10">
    <source>
        <dbReference type="Proteomes" id="UP000707731"/>
    </source>
</evidence>
<dbReference type="EMBL" id="JADLQN010000001">
    <property type="protein sequence ID" value="MBF6352957.1"/>
    <property type="molecule type" value="Genomic_DNA"/>
</dbReference>
<sequence length="732" mass="75728">MTTASSATETTRASGSGLISRIAETCARAPKLTLIIAGVAFLVFGSLGGLVNERLSAGGFLNPDSESSRVADLLAAEHGVANMQLIFAVQDPGGVAGDRARGVGGRIAEALDADERVSTVTAWTDPVGATLVSRDGTVGLVVAGIVADDNKVQKIARELADQFTGDRDGVTVLAGGQAMAFEEINSTAATDLVLAEAIAVPITFLLLVLFLRSAIAAAVPVVVGVLAIVGTTGVLFVLTFLIELSVFALNITTALGLALAIDYSLLLIGRYREEISRGVAHEQALISAMRHGGRAVVFSGVIVATALIGLWLFPMAFLRSIGYAGVAVVVLSVVLALTCVPALLALLGPRMNRKPQREAVPAEKTRLYRVARAVQKRPLVAAVPVLAVLLLAGSPVLDLRLGLPDDRVLSTDAQSRQVGDLIRDGFDQNMTGTVDIVVANAPAERLGDYAARLSAVTDVSAVAGPAGIFVDGSPAGPPVGTPGASGSAHLAVTTDVDPYSDEGTALLDALRAVDAPGEIRVGGLAQQSADTAAGIGDGFVLAVLWIVVTSALLLFLLTGSLLLPLKALVLNTLSLAATFGALVWIFQEGHLGGLGTTALGFTIATVPVLLFCVAFGLSMDYEVFLLARFTEEWERSGRTRADVDTAVAVGLARSGRVVTAAAMLMAVVFLGIATSEVSLMRALGVGLVIAVLVDATLVRTILVPAAMRIAGTANWWTPRLLAPVVDRVRIRE</sequence>
<feature type="transmembrane region" description="Helical" evidence="7">
    <location>
        <begin position="679"/>
        <end position="698"/>
    </location>
</feature>
<keyword evidence="6 7" id="KW-0472">Membrane</keyword>
<feature type="transmembrane region" description="Helical" evidence="7">
    <location>
        <begin position="323"/>
        <end position="347"/>
    </location>
</feature>